<sequence length="62" mass="6667">MTGDANQFILLETRTGGKVTLGENTTMRVVGTGIIGNSKNLMIENVLLVDGLKYNLLSISQL</sequence>
<proteinExistence type="predicted"/>
<dbReference type="AlphaFoldDB" id="A0A2I0WSZ7"/>
<accession>A0A2I0WSZ7</accession>
<gene>
    <name evidence="2" type="ORF">MA16_Dca000128</name>
</gene>
<protein>
    <recommendedName>
        <fullName evidence="1">Retrovirus-related Pol polyprotein from transposon TNT 1-94-like beta-barrel domain-containing protein</fullName>
    </recommendedName>
</protein>
<dbReference type="InterPro" id="IPR054722">
    <property type="entry name" value="PolX-like_BBD"/>
</dbReference>
<dbReference type="Proteomes" id="UP000233837">
    <property type="component" value="Unassembled WGS sequence"/>
</dbReference>
<reference evidence="2 3" key="1">
    <citation type="journal article" date="2016" name="Sci. Rep.">
        <title>The Dendrobium catenatum Lindl. genome sequence provides insights into polysaccharide synthase, floral development and adaptive evolution.</title>
        <authorList>
            <person name="Zhang G.Q."/>
            <person name="Xu Q."/>
            <person name="Bian C."/>
            <person name="Tsai W.C."/>
            <person name="Yeh C.M."/>
            <person name="Liu K.W."/>
            <person name="Yoshida K."/>
            <person name="Zhang L.S."/>
            <person name="Chang S.B."/>
            <person name="Chen F."/>
            <person name="Shi Y."/>
            <person name="Su Y.Y."/>
            <person name="Zhang Y.Q."/>
            <person name="Chen L.J."/>
            <person name="Yin Y."/>
            <person name="Lin M."/>
            <person name="Huang H."/>
            <person name="Deng H."/>
            <person name="Wang Z.W."/>
            <person name="Zhu S.L."/>
            <person name="Zhao X."/>
            <person name="Deng C."/>
            <person name="Niu S.C."/>
            <person name="Huang J."/>
            <person name="Wang M."/>
            <person name="Liu G.H."/>
            <person name="Yang H.J."/>
            <person name="Xiao X.J."/>
            <person name="Hsiao Y.Y."/>
            <person name="Wu W.L."/>
            <person name="Chen Y.Y."/>
            <person name="Mitsuda N."/>
            <person name="Ohme-Takagi M."/>
            <person name="Luo Y.B."/>
            <person name="Van de Peer Y."/>
            <person name="Liu Z.J."/>
        </authorList>
    </citation>
    <scope>NUCLEOTIDE SEQUENCE [LARGE SCALE GENOMIC DNA]</scope>
    <source>
        <tissue evidence="2">The whole plant</tissue>
    </source>
</reference>
<keyword evidence="3" id="KW-1185">Reference proteome</keyword>
<organism evidence="2 3">
    <name type="scientific">Dendrobium catenatum</name>
    <dbReference type="NCBI Taxonomy" id="906689"/>
    <lineage>
        <taxon>Eukaryota</taxon>
        <taxon>Viridiplantae</taxon>
        <taxon>Streptophyta</taxon>
        <taxon>Embryophyta</taxon>
        <taxon>Tracheophyta</taxon>
        <taxon>Spermatophyta</taxon>
        <taxon>Magnoliopsida</taxon>
        <taxon>Liliopsida</taxon>
        <taxon>Asparagales</taxon>
        <taxon>Orchidaceae</taxon>
        <taxon>Epidendroideae</taxon>
        <taxon>Malaxideae</taxon>
        <taxon>Dendrobiinae</taxon>
        <taxon>Dendrobium</taxon>
    </lineage>
</organism>
<reference evidence="2 3" key="2">
    <citation type="journal article" date="2017" name="Nature">
        <title>The Apostasia genome and the evolution of orchids.</title>
        <authorList>
            <person name="Zhang G.Q."/>
            <person name="Liu K.W."/>
            <person name="Li Z."/>
            <person name="Lohaus R."/>
            <person name="Hsiao Y.Y."/>
            <person name="Niu S.C."/>
            <person name="Wang J.Y."/>
            <person name="Lin Y.C."/>
            <person name="Xu Q."/>
            <person name="Chen L.J."/>
            <person name="Yoshida K."/>
            <person name="Fujiwara S."/>
            <person name="Wang Z.W."/>
            <person name="Zhang Y.Q."/>
            <person name="Mitsuda N."/>
            <person name="Wang M."/>
            <person name="Liu G.H."/>
            <person name="Pecoraro L."/>
            <person name="Huang H.X."/>
            <person name="Xiao X.J."/>
            <person name="Lin M."/>
            <person name="Wu X.Y."/>
            <person name="Wu W.L."/>
            <person name="Chen Y.Y."/>
            <person name="Chang S.B."/>
            <person name="Sakamoto S."/>
            <person name="Ohme-Takagi M."/>
            <person name="Yagi M."/>
            <person name="Zeng S.J."/>
            <person name="Shen C.Y."/>
            <person name="Yeh C.M."/>
            <person name="Luo Y.B."/>
            <person name="Tsai W.C."/>
            <person name="Van de Peer Y."/>
            <person name="Liu Z.J."/>
        </authorList>
    </citation>
    <scope>NUCLEOTIDE SEQUENCE [LARGE SCALE GENOMIC DNA]</scope>
    <source>
        <tissue evidence="2">The whole plant</tissue>
    </source>
</reference>
<feature type="domain" description="Retrovirus-related Pol polyprotein from transposon TNT 1-94-like beta-barrel" evidence="1">
    <location>
        <begin position="1"/>
        <end position="62"/>
    </location>
</feature>
<evidence type="ECO:0000313" key="2">
    <source>
        <dbReference type="EMBL" id="PKU78785.1"/>
    </source>
</evidence>
<name>A0A2I0WSZ7_9ASPA</name>
<evidence type="ECO:0000259" key="1">
    <source>
        <dbReference type="Pfam" id="PF22936"/>
    </source>
</evidence>
<evidence type="ECO:0000313" key="3">
    <source>
        <dbReference type="Proteomes" id="UP000233837"/>
    </source>
</evidence>
<dbReference type="Pfam" id="PF22936">
    <property type="entry name" value="Pol_BBD"/>
    <property type="match status" value="1"/>
</dbReference>
<dbReference type="EMBL" id="KZ502442">
    <property type="protein sequence ID" value="PKU78785.1"/>
    <property type="molecule type" value="Genomic_DNA"/>
</dbReference>